<evidence type="ECO:0000256" key="1">
    <source>
        <dbReference type="ARBA" id="ARBA00022679"/>
    </source>
</evidence>
<dbReference type="SMART" id="SM00220">
    <property type="entry name" value="S_TKc"/>
    <property type="match status" value="1"/>
</dbReference>
<evidence type="ECO:0000256" key="6">
    <source>
        <dbReference type="PROSITE-ProRule" id="PRU10141"/>
    </source>
</evidence>
<dbReference type="InterPro" id="IPR008271">
    <property type="entry name" value="Ser/Thr_kinase_AS"/>
</dbReference>
<evidence type="ECO:0000259" key="8">
    <source>
        <dbReference type="PROSITE" id="PS50011"/>
    </source>
</evidence>
<dbReference type="PROSITE" id="PS50011">
    <property type="entry name" value="PROTEIN_KINASE_DOM"/>
    <property type="match status" value="1"/>
</dbReference>
<dbReference type="Gene3D" id="1.10.510.10">
    <property type="entry name" value="Transferase(Phosphotransferase) domain 1"/>
    <property type="match status" value="1"/>
</dbReference>
<dbReference type="EMBL" id="JBHSFQ010000046">
    <property type="protein sequence ID" value="MFC4565749.1"/>
    <property type="molecule type" value="Genomic_DNA"/>
</dbReference>
<dbReference type="PROSITE" id="PS50082">
    <property type="entry name" value="WD_REPEATS_2"/>
    <property type="match status" value="2"/>
</dbReference>
<feature type="repeat" description="WD" evidence="5">
    <location>
        <begin position="638"/>
        <end position="679"/>
    </location>
</feature>
<gene>
    <name evidence="9" type="ORF">ACFO4E_28155</name>
</gene>
<evidence type="ECO:0000313" key="10">
    <source>
        <dbReference type="Proteomes" id="UP001595923"/>
    </source>
</evidence>
<feature type="repeat" description="WD" evidence="5">
    <location>
        <begin position="680"/>
        <end position="714"/>
    </location>
</feature>
<dbReference type="Pfam" id="PF00069">
    <property type="entry name" value="Pkinase"/>
    <property type="match status" value="1"/>
</dbReference>
<dbReference type="SUPFAM" id="SSF56112">
    <property type="entry name" value="Protein kinase-like (PK-like)"/>
    <property type="match status" value="1"/>
</dbReference>
<protein>
    <submittedName>
        <fullName evidence="9">WD40 repeat domain-containing serine/threonine protein kinase</fullName>
    </submittedName>
</protein>
<dbReference type="PROSITE" id="PS00108">
    <property type="entry name" value="PROTEIN_KINASE_ST"/>
    <property type="match status" value="1"/>
</dbReference>
<keyword evidence="10" id="KW-1185">Reference proteome</keyword>
<dbReference type="InterPro" id="IPR001680">
    <property type="entry name" value="WD40_rpt"/>
</dbReference>
<dbReference type="InterPro" id="IPR011009">
    <property type="entry name" value="Kinase-like_dom_sf"/>
</dbReference>
<evidence type="ECO:0000256" key="2">
    <source>
        <dbReference type="ARBA" id="ARBA00022741"/>
    </source>
</evidence>
<dbReference type="PROSITE" id="PS50294">
    <property type="entry name" value="WD_REPEATS_REGION"/>
    <property type="match status" value="2"/>
</dbReference>
<feature type="region of interest" description="Disordered" evidence="7">
    <location>
        <begin position="366"/>
        <end position="396"/>
    </location>
</feature>
<proteinExistence type="predicted"/>
<dbReference type="PANTHER" id="PTHR43289:SF34">
    <property type="entry name" value="SERINE_THREONINE-PROTEIN KINASE YBDM-RELATED"/>
    <property type="match status" value="1"/>
</dbReference>
<comment type="caution">
    <text evidence="9">The sequence shown here is derived from an EMBL/GenBank/DDBJ whole genome shotgun (WGS) entry which is preliminary data.</text>
</comment>
<dbReference type="Proteomes" id="UP001595923">
    <property type="component" value="Unassembled WGS sequence"/>
</dbReference>
<dbReference type="PANTHER" id="PTHR43289">
    <property type="entry name" value="MITOGEN-ACTIVATED PROTEIN KINASE KINASE KINASE 20-RELATED"/>
    <property type="match status" value="1"/>
</dbReference>
<organism evidence="9 10">
    <name type="scientific">Nocardiopsis mangrovi</name>
    <dbReference type="NCBI Taxonomy" id="1179818"/>
    <lineage>
        <taxon>Bacteria</taxon>
        <taxon>Bacillati</taxon>
        <taxon>Actinomycetota</taxon>
        <taxon>Actinomycetes</taxon>
        <taxon>Streptosporangiales</taxon>
        <taxon>Nocardiopsidaceae</taxon>
        <taxon>Nocardiopsis</taxon>
    </lineage>
</organism>
<evidence type="ECO:0000256" key="3">
    <source>
        <dbReference type="ARBA" id="ARBA00022777"/>
    </source>
</evidence>
<evidence type="ECO:0000256" key="7">
    <source>
        <dbReference type="SAM" id="MobiDB-lite"/>
    </source>
</evidence>
<evidence type="ECO:0000256" key="4">
    <source>
        <dbReference type="ARBA" id="ARBA00022840"/>
    </source>
</evidence>
<sequence>MLPLTADDPRRISAHTLLARIGGGGMGRVYLGRSRSGRLLAVKVVHPDHAGDPEFGERFAREVRAVQGISGAFTAPIVDAGPTDDPPWLATGYVPSVSLAEAVHRAGPLPEAAVAYLGLGLGEALRSVHAAGITHRDLKPSNILLAADGPRVIDFGVARSFDETPMTRTGQMVGTAAYMSPEQANGHRAGPASDVFALGGVLHFALTGRAPFPGDDHTVLFRIVRDEPDLGAVPGPLRDIVRRCLAKDPGLRPAPADLVAELARTVPAASGLSPAPYPGAPAVPGQPGPALVWPPLPVRGLITERERQARYFQENARAAGPGGAGAPRRGRTRLLVTFAAASTVLVIGAAALVAAQLTGVSPWAAADGSADGAGSPGAEDGVAPPRPWDGGVDPDGLDVESAFLHIEGHDPVASLAFDPVESDVIYAARLGRLDRWPIPPAPEGEFPTAESDEQTDIDGDGDTLVRSVATAPEGGTVATSTTSGEIRVIDSSSGAVRTVAPAEGDGGFPDASQRSLEERFPDGRTVMFAPDGRTLYAAGSRGVTRYDTATGEERPLGSPVAGDAVSLHPEGTRLLVTDGGTVRIVDAESGEEAGAFDSGASGRISAVYSGDGTRIITAGSDTVVRVFDAETFEAEQELTSHTSAVIAIAASPNGRVLATADQSGLITTWNLDTGAPLLENDNQPNPVRALAWDAEGARLAAGYENSLIMVWTRR</sequence>
<feature type="binding site" evidence="6">
    <location>
        <position position="43"/>
    </location>
    <ligand>
        <name>ATP</name>
        <dbReference type="ChEBI" id="CHEBI:30616"/>
    </ligand>
</feature>
<keyword evidence="3 9" id="KW-0418">Kinase</keyword>
<evidence type="ECO:0000256" key="5">
    <source>
        <dbReference type="PROSITE-ProRule" id="PRU00221"/>
    </source>
</evidence>
<keyword evidence="1" id="KW-0808">Transferase</keyword>
<dbReference type="Pfam" id="PF00400">
    <property type="entry name" value="WD40"/>
    <property type="match status" value="1"/>
</dbReference>
<dbReference type="InterPro" id="IPR011047">
    <property type="entry name" value="Quinoprotein_ADH-like_sf"/>
</dbReference>
<reference evidence="10" key="1">
    <citation type="journal article" date="2019" name="Int. J. Syst. Evol. Microbiol.">
        <title>The Global Catalogue of Microorganisms (GCM) 10K type strain sequencing project: providing services to taxonomists for standard genome sequencing and annotation.</title>
        <authorList>
            <consortium name="The Broad Institute Genomics Platform"/>
            <consortium name="The Broad Institute Genome Sequencing Center for Infectious Disease"/>
            <person name="Wu L."/>
            <person name="Ma J."/>
        </authorList>
    </citation>
    <scope>NUCLEOTIDE SEQUENCE [LARGE SCALE GENOMIC DNA]</scope>
    <source>
        <strain evidence="10">XZYJ18</strain>
    </source>
</reference>
<dbReference type="InterPro" id="IPR015943">
    <property type="entry name" value="WD40/YVTN_repeat-like_dom_sf"/>
</dbReference>
<dbReference type="Gene3D" id="2.130.10.10">
    <property type="entry name" value="YVTN repeat-like/Quinoprotein amine dehydrogenase"/>
    <property type="match status" value="2"/>
</dbReference>
<feature type="compositionally biased region" description="Low complexity" evidence="7">
    <location>
        <begin position="366"/>
        <end position="381"/>
    </location>
</feature>
<accession>A0ABV9E590</accession>
<keyword evidence="5" id="KW-0853">WD repeat</keyword>
<dbReference type="RefSeq" id="WP_378580017.1">
    <property type="nucleotide sequence ID" value="NZ_JBHSFQ010000046.1"/>
</dbReference>
<evidence type="ECO:0000313" key="9">
    <source>
        <dbReference type="EMBL" id="MFC4565749.1"/>
    </source>
</evidence>
<dbReference type="PROSITE" id="PS00107">
    <property type="entry name" value="PROTEIN_KINASE_ATP"/>
    <property type="match status" value="1"/>
</dbReference>
<keyword evidence="2 6" id="KW-0547">Nucleotide-binding</keyword>
<dbReference type="CDD" id="cd14014">
    <property type="entry name" value="STKc_PknB_like"/>
    <property type="match status" value="1"/>
</dbReference>
<dbReference type="GO" id="GO:0004674">
    <property type="term" value="F:protein serine/threonine kinase activity"/>
    <property type="evidence" value="ECO:0007669"/>
    <property type="project" value="UniProtKB-KW"/>
</dbReference>
<dbReference type="InterPro" id="IPR017441">
    <property type="entry name" value="Protein_kinase_ATP_BS"/>
</dbReference>
<dbReference type="SUPFAM" id="SSF50998">
    <property type="entry name" value="Quinoprotein alcohol dehydrogenase-like"/>
    <property type="match status" value="1"/>
</dbReference>
<dbReference type="InterPro" id="IPR000719">
    <property type="entry name" value="Prot_kinase_dom"/>
</dbReference>
<dbReference type="Gene3D" id="3.30.200.20">
    <property type="entry name" value="Phosphorylase Kinase, domain 1"/>
    <property type="match status" value="1"/>
</dbReference>
<feature type="domain" description="Protein kinase" evidence="8">
    <location>
        <begin position="15"/>
        <end position="266"/>
    </location>
</feature>
<keyword evidence="9" id="KW-0723">Serine/threonine-protein kinase</keyword>
<dbReference type="SMART" id="SM00320">
    <property type="entry name" value="WD40"/>
    <property type="match status" value="5"/>
</dbReference>
<keyword evidence="4 6" id="KW-0067">ATP-binding</keyword>
<name>A0ABV9E590_9ACTN</name>